<protein>
    <submittedName>
        <fullName evidence="9">(rape) hypothetical protein</fullName>
    </submittedName>
    <submittedName>
        <fullName evidence="10">BnaCnng74480D protein</fullName>
    </submittedName>
</protein>
<evidence type="ECO:0000313" key="9">
    <source>
        <dbReference type="EMBL" id="CAF1886781.1"/>
    </source>
</evidence>
<proteinExistence type="inferred from homology"/>
<dbReference type="EMBL" id="HG994366">
    <property type="protein sequence ID" value="CAF1886781.1"/>
    <property type="molecule type" value="Genomic_DNA"/>
</dbReference>
<dbReference type="Proteomes" id="UP001295469">
    <property type="component" value="Chromosome C02"/>
</dbReference>
<dbReference type="Pfam" id="PF10868">
    <property type="entry name" value="Defensin_like"/>
    <property type="match status" value="1"/>
</dbReference>
<keyword evidence="5" id="KW-0295">Fungicide</keyword>
<dbReference type="InterPro" id="IPR022618">
    <property type="entry name" value="Defensin-like_20-28"/>
</dbReference>
<comment type="subcellular location">
    <subcellularLocation>
        <location evidence="1">Secreted</location>
    </subcellularLocation>
</comment>
<dbReference type="GO" id="GO:0005576">
    <property type="term" value="C:extracellular region"/>
    <property type="evidence" value="ECO:0007669"/>
    <property type="project" value="UniProtKB-SubCell"/>
</dbReference>
<keyword evidence="7" id="KW-0611">Plant defense</keyword>
<reference evidence="9" key="3">
    <citation type="submission" date="2021-01" db="EMBL/GenBank/DDBJ databases">
        <authorList>
            <consortium name="Genoscope - CEA"/>
            <person name="William W."/>
        </authorList>
    </citation>
    <scope>NUCLEOTIDE SEQUENCE</scope>
</reference>
<dbReference type="Gramene" id="CDY71785">
    <property type="protein sequence ID" value="CDY71785"/>
    <property type="gene ID" value="GSBRNA2T00020316001"/>
</dbReference>
<accession>A0A078JZL2</accession>
<evidence type="ECO:0000256" key="7">
    <source>
        <dbReference type="ARBA" id="ARBA00022821"/>
    </source>
</evidence>
<dbReference type="EMBL" id="LK047492">
    <property type="protein sequence ID" value="CDY71785.1"/>
    <property type="molecule type" value="Genomic_DNA"/>
</dbReference>
<evidence type="ECO:0000256" key="8">
    <source>
        <dbReference type="SAM" id="SignalP"/>
    </source>
</evidence>
<evidence type="ECO:0000313" key="10">
    <source>
        <dbReference type="EMBL" id="CDY71785.1"/>
    </source>
</evidence>
<keyword evidence="6 8" id="KW-0732">Signal</keyword>
<reference evidence="10" key="1">
    <citation type="journal article" date="2014" name="Science">
        <title>Plant genetics. Early allopolyploid evolution in the post-Neolithic Brassica napus oilseed genome.</title>
        <authorList>
            <person name="Chalhoub B."/>
            <person name="Denoeud F."/>
            <person name="Liu S."/>
            <person name="Parkin I.A."/>
            <person name="Tang H."/>
            <person name="Wang X."/>
            <person name="Chiquet J."/>
            <person name="Belcram H."/>
            <person name="Tong C."/>
            <person name="Samans B."/>
            <person name="Correa M."/>
            <person name="Da Silva C."/>
            <person name="Just J."/>
            <person name="Falentin C."/>
            <person name="Koh C.S."/>
            <person name="Le Clainche I."/>
            <person name="Bernard M."/>
            <person name="Bento P."/>
            <person name="Noel B."/>
            <person name="Labadie K."/>
            <person name="Alberti A."/>
            <person name="Charles M."/>
            <person name="Arnaud D."/>
            <person name="Guo H."/>
            <person name="Daviaud C."/>
            <person name="Alamery S."/>
            <person name="Jabbari K."/>
            <person name="Zhao M."/>
            <person name="Edger P.P."/>
            <person name="Chelaifa H."/>
            <person name="Tack D."/>
            <person name="Lassalle G."/>
            <person name="Mestiri I."/>
            <person name="Schnel N."/>
            <person name="Le Paslier M.C."/>
            <person name="Fan G."/>
            <person name="Renault V."/>
            <person name="Bayer P.E."/>
            <person name="Golicz A.A."/>
            <person name="Manoli S."/>
            <person name="Lee T.H."/>
            <person name="Thi V.H."/>
            <person name="Chalabi S."/>
            <person name="Hu Q."/>
            <person name="Fan C."/>
            <person name="Tollenaere R."/>
            <person name="Lu Y."/>
            <person name="Battail C."/>
            <person name="Shen J."/>
            <person name="Sidebottom C.H."/>
            <person name="Wang X."/>
            <person name="Canaguier A."/>
            <person name="Chauveau A."/>
            <person name="Berard A."/>
            <person name="Deniot G."/>
            <person name="Guan M."/>
            <person name="Liu Z."/>
            <person name="Sun F."/>
            <person name="Lim Y.P."/>
            <person name="Lyons E."/>
            <person name="Town C.D."/>
            <person name="Bancroft I."/>
            <person name="Wang X."/>
            <person name="Meng J."/>
            <person name="Ma J."/>
            <person name="Pires J.C."/>
            <person name="King G.J."/>
            <person name="Brunel D."/>
            <person name="Delourme R."/>
            <person name="Renard M."/>
            <person name="Aury J.M."/>
            <person name="Adams K.L."/>
            <person name="Batley J."/>
            <person name="Snowdon R.J."/>
            <person name="Tost J."/>
            <person name="Edwards D."/>
            <person name="Zhou Y."/>
            <person name="Hua W."/>
            <person name="Sharpe A.G."/>
            <person name="Paterson A.H."/>
            <person name="Guan C."/>
            <person name="Wincker P."/>
        </authorList>
    </citation>
    <scope>NUCLEOTIDE SEQUENCE [LARGE SCALE GENOMIC DNA]</scope>
</reference>
<name>A0A078JZL2_BRANA</name>
<evidence type="ECO:0000256" key="1">
    <source>
        <dbReference type="ARBA" id="ARBA00004613"/>
    </source>
</evidence>
<gene>
    <name evidence="10" type="primary">BnaCnng74480D</name>
    <name evidence="9" type="ORF">DARMORV10_C02P08350.1</name>
    <name evidence="10" type="ORF">GSBRNA2T00020316001</name>
</gene>
<comment type="similarity">
    <text evidence="2">Belongs to the DEFL family.</text>
</comment>
<evidence type="ECO:0000256" key="3">
    <source>
        <dbReference type="ARBA" id="ARBA00022525"/>
    </source>
</evidence>
<dbReference type="GO" id="GO:0050832">
    <property type="term" value="P:defense response to fungus"/>
    <property type="evidence" value="ECO:0007669"/>
    <property type="project" value="UniProtKB-KW"/>
</dbReference>
<dbReference type="GO" id="GO:0031640">
    <property type="term" value="P:killing of cells of another organism"/>
    <property type="evidence" value="ECO:0007669"/>
    <property type="project" value="UniProtKB-KW"/>
</dbReference>
<reference evidence="10" key="2">
    <citation type="submission" date="2014-06" db="EMBL/GenBank/DDBJ databases">
        <authorList>
            <person name="Genoscope - CEA"/>
        </authorList>
    </citation>
    <scope>NUCLEOTIDE SEQUENCE</scope>
</reference>
<feature type="signal peptide" evidence="8">
    <location>
        <begin position="1"/>
        <end position="23"/>
    </location>
</feature>
<sequence length="85" mass="9041">MVNSKFVLLAFIALSLFLSGAETRDFVWSGAELSSFCCTSQPQLGACDTKQLNDRCEKLCIRGCSQNKGGGCQAVPSGSVCSCYC</sequence>
<dbReference type="STRING" id="3708.A0A078JZL2"/>
<organism evidence="10">
    <name type="scientific">Brassica napus</name>
    <name type="common">Rape</name>
    <dbReference type="NCBI Taxonomy" id="3708"/>
    <lineage>
        <taxon>Eukaryota</taxon>
        <taxon>Viridiplantae</taxon>
        <taxon>Streptophyta</taxon>
        <taxon>Embryophyta</taxon>
        <taxon>Tracheophyta</taxon>
        <taxon>Spermatophyta</taxon>
        <taxon>Magnoliopsida</taxon>
        <taxon>eudicotyledons</taxon>
        <taxon>Gunneridae</taxon>
        <taxon>Pentapetalae</taxon>
        <taxon>rosids</taxon>
        <taxon>malvids</taxon>
        <taxon>Brassicales</taxon>
        <taxon>Brassicaceae</taxon>
        <taxon>Brassiceae</taxon>
        <taxon>Brassica</taxon>
    </lineage>
</organism>
<keyword evidence="4" id="KW-0929">Antimicrobial</keyword>
<dbReference type="AlphaFoldDB" id="A0A078JZL2"/>
<dbReference type="PaxDb" id="3708-A0A078JZL2"/>
<evidence type="ECO:0000256" key="6">
    <source>
        <dbReference type="ARBA" id="ARBA00022729"/>
    </source>
</evidence>
<dbReference type="OMA" id="KGGGCQP"/>
<feature type="chain" id="PRO_5036290297" evidence="8">
    <location>
        <begin position="24"/>
        <end position="85"/>
    </location>
</feature>
<evidence type="ECO:0000256" key="2">
    <source>
        <dbReference type="ARBA" id="ARBA00006722"/>
    </source>
</evidence>
<evidence type="ECO:0000256" key="5">
    <source>
        <dbReference type="ARBA" id="ARBA00022577"/>
    </source>
</evidence>
<evidence type="ECO:0000256" key="4">
    <source>
        <dbReference type="ARBA" id="ARBA00022529"/>
    </source>
</evidence>
<keyword evidence="3" id="KW-0964">Secreted</keyword>